<dbReference type="InterPro" id="IPR029016">
    <property type="entry name" value="GAF-like_dom_sf"/>
</dbReference>
<feature type="non-terminal residue" evidence="2">
    <location>
        <position position="79"/>
    </location>
</feature>
<dbReference type="EMBL" id="JAUUIA010001404">
    <property type="protein sequence ID" value="MDP0971910.1"/>
    <property type="molecule type" value="Genomic_DNA"/>
</dbReference>
<reference evidence="2" key="1">
    <citation type="submission" date="2023-07" db="EMBL/GenBank/DDBJ databases">
        <authorList>
            <person name="Peng Z."/>
        </authorList>
    </citation>
    <scope>NUCLEOTIDE SEQUENCE</scope>
    <source>
        <strain evidence="2">KP219</strain>
    </source>
</reference>
<proteinExistence type="predicted"/>
<dbReference type="Proteomes" id="UP001244490">
    <property type="component" value="Unassembled WGS sequence"/>
</dbReference>
<dbReference type="RefSeq" id="WP_336624233.1">
    <property type="nucleotide sequence ID" value="NZ_JAUUIA010001404.1"/>
</dbReference>
<dbReference type="InterPro" id="IPR003018">
    <property type="entry name" value="GAF"/>
</dbReference>
<feature type="domain" description="GAF" evidence="1">
    <location>
        <begin position="18"/>
        <end position="78"/>
    </location>
</feature>
<evidence type="ECO:0000313" key="3">
    <source>
        <dbReference type="Proteomes" id="UP001244490"/>
    </source>
</evidence>
<evidence type="ECO:0000259" key="1">
    <source>
        <dbReference type="Pfam" id="PF01590"/>
    </source>
</evidence>
<dbReference type="AlphaFoldDB" id="A0AAW8AND4"/>
<comment type="caution">
    <text evidence="2">The sequence shown here is derived from an EMBL/GenBank/DDBJ whole genome shotgun (WGS) entry which is preliminary data.</text>
</comment>
<feature type="non-terminal residue" evidence="2">
    <location>
        <position position="1"/>
    </location>
</feature>
<accession>A0AAW8AND4</accession>
<dbReference type="Pfam" id="PF01590">
    <property type="entry name" value="GAF"/>
    <property type="match status" value="1"/>
</dbReference>
<dbReference type="Gene3D" id="3.30.450.40">
    <property type="match status" value="1"/>
</dbReference>
<organism evidence="2 3">
    <name type="scientific">Klebsiella pneumoniae</name>
    <dbReference type="NCBI Taxonomy" id="573"/>
    <lineage>
        <taxon>Bacteria</taxon>
        <taxon>Pseudomonadati</taxon>
        <taxon>Pseudomonadota</taxon>
        <taxon>Gammaproteobacteria</taxon>
        <taxon>Enterobacterales</taxon>
        <taxon>Enterobacteriaceae</taxon>
        <taxon>Klebsiella/Raoultella group</taxon>
        <taxon>Klebsiella</taxon>
        <taxon>Klebsiella pneumoniae complex</taxon>
    </lineage>
</organism>
<sequence length="79" mass="8106">GPCGTLVDTCGDPFFLGKAERVALASGASWHEAQRGTNAIGTALAEMDSIEIQGGEHFLERNGFLTCAAAPILSGTGQL</sequence>
<evidence type="ECO:0000313" key="2">
    <source>
        <dbReference type="EMBL" id="MDP0971910.1"/>
    </source>
</evidence>
<gene>
    <name evidence="2" type="ORF">Q6294_33795</name>
</gene>
<name>A0AAW8AND4_KLEPN</name>
<protein>
    <submittedName>
        <fullName evidence="2">Sigma-54-dependent Fis family transcriptional regulator</fullName>
    </submittedName>
</protein>